<accession>A0AA35Y7U8</accession>
<proteinExistence type="predicted"/>
<sequence length="155" mass="17861">MTPISINKIVGFELLYRTLVLQPTIPEFKYFFNAFTQSGTRTLSRRQGVPTLKHNKKSKKNWQDKFLWVNNDLVELADALEKINIKGQNWLDYFSATSGMSVAWRARGEMLELFVEKEVVEEVISLEKPLQGLFDGDLHLRYDDLVETLPPPISG</sequence>
<reference evidence="1" key="1">
    <citation type="submission" date="2023-04" db="EMBL/GenBank/DDBJ databases">
        <authorList>
            <person name="Vijverberg K."/>
            <person name="Xiong W."/>
            <person name="Schranz E."/>
        </authorList>
    </citation>
    <scope>NUCLEOTIDE SEQUENCE</scope>
</reference>
<gene>
    <name evidence="1" type="ORF">LSALG_LOCUS4670</name>
</gene>
<protein>
    <submittedName>
        <fullName evidence="1">Uncharacterized protein</fullName>
    </submittedName>
</protein>
<dbReference type="Proteomes" id="UP001177003">
    <property type="component" value="Chromosome 0"/>
</dbReference>
<dbReference type="AlphaFoldDB" id="A0AA35Y7U8"/>
<keyword evidence="2" id="KW-1185">Reference proteome</keyword>
<organism evidence="1 2">
    <name type="scientific">Lactuca saligna</name>
    <name type="common">Willowleaf lettuce</name>
    <dbReference type="NCBI Taxonomy" id="75948"/>
    <lineage>
        <taxon>Eukaryota</taxon>
        <taxon>Viridiplantae</taxon>
        <taxon>Streptophyta</taxon>
        <taxon>Embryophyta</taxon>
        <taxon>Tracheophyta</taxon>
        <taxon>Spermatophyta</taxon>
        <taxon>Magnoliopsida</taxon>
        <taxon>eudicotyledons</taxon>
        <taxon>Gunneridae</taxon>
        <taxon>Pentapetalae</taxon>
        <taxon>asterids</taxon>
        <taxon>campanulids</taxon>
        <taxon>Asterales</taxon>
        <taxon>Asteraceae</taxon>
        <taxon>Cichorioideae</taxon>
        <taxon>Cichorieae</taxon>
        <taxon>Lactucinae</taxon>
        <taxon>Lactuca</taxon>
    </lineage>
</organism>
<dbReference type="EMBL" id="OX465086">
    <property type="protein sequence ID" value="CAI9264002.1"/>
    <property type="molecule type" value="Genomic_DNA"/>
</dbReference>
<evidence type="ECO:0000313" key="1">
    <source>
        <dbReference type="EMBL" id="CAI9264002.1"/>
    </source>
</evidence>
<name>A0AA35Y7U8_LACSI</name>
<evidence type="ECO:0000313" key="2">
    <source>
        <dbReference type="Proteomes" id="UP001177003"/>
    </source>
</evidence>